<dbReference type="EMBL" id="JACGWJ010000002">
    <property type="protein sequence ID" value="KAL0434983.1"/>
    <property type="molecule type" value="Genomic_DNA"/>
</dbReference>
<gene>
    <name evidence="1" type="ORF">Sradi_0206200</name>
</gene>
<protein>
    <recommendedName>
        <fullName evidence="2">Reverse transcriptase</fullName>
    </recommendedName>
</protein>
<reference evidence="1" key="1">
    <citation type="submission" date="2020-06" db="EMBL/GenBank/DDBJ databases">
        <authorList>
            <person name="Li T."/>
            <person name="Hu X."/>
            <person name="Zhang T."/>
            <person name="Song X."/>
            <person name="Zhang H."/>
            <person name="Dai N."/>
            <person name="Sheng W."/>
            <person name="Hou X."/>
            <person name="Wei L."/>
        </authorList>
    </citation>
    <scope>NUCLEOTIDE SEQUENCE</scope>
    <source>
        <strain evidence="1">G02</strain>
        <tissue evidence="1">Leaf</tissue>
    </source>
</reference>
<name>A0AAW2W0A9_SESRA</name>
<dbReference type="InterPro" id="IPR052343">
    <property type="entry name" value="Retrotransposon-Effector_Assoc"/>
</dbReference>
<dbReference type="PANTHER" id="PTHR46890:SF48">
    <property type="entry name" value="RNA-DIRECTED DNA POLYMERASE"/>
    <property type="match status" value="1"/>
</dbReference>
<accession>A0AAW2W0A9</accession>
<proteinExistence type="predicted"/>
<comment type="caution">
    <text evidence="1">The sequence shown here is derived from an EMBL/GenBank/DDBJ whole genome shotgun (WGS) entry which is preliminary data.</text>
</comment>
<evidence type="ECO:0008006" key="2">
    <source>
        <dbReference type="Google" id="ProtNLM"/>
    </source>
</evidence>
<dbReference type="AlphaFoldDB" id="A0AAW2W0A9"/>
<sequence>MRKKKGDLTQNVQLAAAFLAIAQQLHQKYNHNSLIQKLASICRKVYMDAVGQEQAMLKQRAKIHWLKEGDQCSRIFFRRIRQKRIIQRVFQITTPQGDLISDYNGVQEEFVRYYQTLLGGRSHNSDINLQHLVPWVRHRLSTEEANALVVPVQWKEVYEALISISDDKAPRLDGRLLEQINATMLALIPKVYSPSTVANFRPIACCNVLYKIIAKILVKRMQGVMDPLQTVPKTHLCQDARLLITSYWLRNCLQHTIKRTYLLGAQSK</sequence>
<organism evidence="1">
    <name type="scientific">Sesamum radiatum</name>
    <name type="common">Black benniseed</name>
    <dbReference type="NCBI Taxonomy" id="300843"/>
    <lineage>
        <taxon>Eukaryota</taxon>
        <taxon>Viridiplantae</taxon>
        <taxon>Streptophyta</taxon>
        <taxon>Embryophyta</taxon>
        <taxon>Tracheophyta</taxon>
        <taxon>Spermatophyta</taxon>
        <taxon>Magnoliopsida</taxon>
        <taxon>eudicotyledons</taxon>
        <taxon>Gunneridae</taxon>
        <taxon>Pentapetalae</taxon>
        <taxon>asterids</taxon>
        <taxon>lamiids</taxon>
        <taxon>Lamiales</taxon>
        <taxon>Pedaliaceae</taxon>
        <taxon>Sesamum</taxon>
    </lineage>
</organism>
<dbReference type="PANTHER" id="PTHR46890">
    <property type="entry name" value="NON-LTR RETROLELEMENT REVERSE TRANSCRIPTASE-LIKE PROTEIN-RELATED"/>
    <property type="match status" value="1"/>
</dbReference>
<reference evidence="1" key="2">
    <citation type="journal article" date="2024" name="Plant">
        <title>Genomic evolution and insights into agronomic trait innovations of Sesamum species.</title>
        <authorList>
            <person name="Miao H."/>
            <person name="Wang L."/>
            <person name="Qu L."/>
            <person name="Liu H."/>
            <person name="Sun Y."/>
            <person name="Le M."/>
            <person name="Wang Q."/>
            <person name="Wei S."/>
            <person name="Zheng Y."/>
            <person name="Lin W."/>
            <person name="Duan Y."/>
            <person name="Cao H."/>
            <person name="Xiong S."/>
            <person name="Wang X."/>
            <person name="Wei L."/>
            <person name="Li C."/>
            <person name="Ma Q."/>
            <person name="Ju M."/>
            <person name="Zhao R."/>
            <person name="Li G."/>
            <person name="Mu C."/>
            <person name="Tian Q."/>
            <person name="Mei H."/>
            <person name="Zhang T."/>
            <person name="Gao T."/>
            <person name="Zhang H."/>
        </authorList>
    </citation>
    <scope>NUCLEOTIDE SEQUENCE</scope>
    <source>
        <strain evidence="1">G02</strain>
    </source>
</reference>
<evidence type="ECO:0000313" key="1">
    <source>
        <dbReference type="EMBL" id="KAL0434983.1"/>
    </source>
</evidence>